<dbReference type="AlphaFoldDB" id="A0A5J5K6N9"/>
<dbReference type="Proteomes" id="UP000327011">
    <property type="component" value="Unassembled WGS sequence"/>
</dbReference>
<protein>
    <submittedName>
        <fullName evidence="3">Tetratricopeptide repeat protein</fullName>
    </submittedName>
</protein>
<feature type="region of interest" description="Disordered" evidence="2">
    <location>
        <begin position="93"/>
        <end position="128"/>
    </location>
</feature>
<dbReference type="Pfam" id="PF13424">
    <property type="entry name" value="TPR_12"/>
    <property type="match status" value="1"/>
</dbReference>
<dbReference type="InterPro" id="IPR027417">
    <property type="entry name" value="P-loop_NTPase"/>
</dbReference>
<sequence length="794" mass="86268">MTAATGDPRQAGSAAEFVALLRQLKERSGFTYRQLEERAARGGEVLARSTVADTLRRQALPRTETLVAFLHACAPAEDVAIWLEARSRLARQAPPARGDSAASGPYAPDASQHTGRGPGADLPAVPRQLPAPPAFFAGRADELAHLDEAAENRGETVVISAIGGAGGIGKTSLALQWAHLHLDRFPDGQLYADLRGFGPEPAPVAPQVSLRNFLEALGVPPASVPKDLDVQAALYRSVVAGRRMLVVLDNARDTGQVVPLLPGSPTCTVLVTSRHRLRGLTVTHGARLLTLDLLSVREARDMLAGHLGRRRVADQQQSLDTLVEHCGGLPLALGIVAARAAANPAHPLDALAQELRDASARLSALSAGEARTDLRAVFSWSYRALEPQAATVFDLLGAVPTVDLGLAAVAGLTATPLATCRELLQQLEDTSLVHQYVPGRYRMHDLVHLYSADGARPRSRSKSRDAALRRLVDHYLHTAYAADRLLDSRRPPVALAPPATGCAPQPLRDTAEAMAWFDLEHPRLIEMQQVAMRRGRYPQVWQLARTLVTFHARRRRSRDQLAVWQLALQAAETGEDLAMQAMAHRYLGQAYTAEGQDDDAFEQLDLALVCAKSGGVTGEEARTHYALAVGWERYGDLERALVHARQALALFRSISDLVEEARALNAIGWICAGLRRYEEAEASCRRALALFRRHEHPDGEADTLHSLGLIAQNNGKHAESLTYYGQALTTYRGVGNTRGEAESLASLGDVYAALGRYADALQVWQGALDLLQRQQRVKEALLLRERMNDFATLV</sequence>
<dbReference type="PRINTS" id="PR00364">
    <property type="entry name" value="DISEASERSIST"/>
</dbReference>
<gene>
    <name evidence="3" type="ORF">F5972_04755</name>
</gene>
<dbReference type="Gene3D" id="3.40.50.300">
    <property type="entry name" value="P-loop containing nucleotide triphosphate hydrolases"/>
    <property type="match status" value="1"/>
</dbReference>
<evidence type="ECO:0000256" key="2">
    <source>
        <dbReference type="SAM" id="MobiDB-lite"/>
    </source>
</evidence>
<dbReference type="InterPro" id="IPR011990">
    <property type="entry name" value="TPR-like_helical_dom_sf"/>
</dbReference>
<dbReference type="SUPFAM" id="SSF52540">
    <property type="entry name" value="P-loop containing nucleoside triphosphate hydrolases"/>
    <property type="match status" value="1"/>
</dbReference>
<feature type="repeat" description="TPR" evidence="1">
    <location>
        <begin position="741"/>
        <end position="774"/>
    </location>
</feature>
<keyword evidence="1" id="KW-0802">TPR repeat</keyword>
<proteinExistence type="predicted"/>
<evidence type="ECO:0000313" key="3">
    <source>
        <dbReference type="EMBL" id="KAA9380470.1"/>
    </source>
</evidence>
<comment type="caution">
    <text evidence="3">The sequence shown here is derived from an EMBL/GenBank/DDBJ whole genome shotgun (WGS) entry which is preliminary data.</text>
</comment>
<organism evidence="3 4">
    <name type="scientific">Microbispora cellulosiformans</name>
    <dbReference type="NCBI Taxonomy" id="2614688"/>
    <lineage>
        <taxon>Bacteria</taxon>
        <taxon>Bacillati</taxon>
        <taxon>Actinomycetota</taxon>
        <taxon>Actinomycetes</taxon>
        <taxon>Streptosporangiales</taxon>
        <taxon>Streptosporangiaceae</taxon>
        <taxon>Microbispora</taxon>
    </lineage>
</organism>
<dbReference type="EMBL" id="VYTZ01000002">
    <property type="protein sequence ID" value="KAA9380470.1"/>
    <property type="molecule type" value="Genomic_DNA"/>
</dbReference>
<dbReference type="Gene3D" id="1.25.40.10">
    <property type="entry name" value="Tetratricopeptide repeat domain"/>
    <property type="match status" value="1"/>
</dbReference>
<name>A0A5J5K6N9_9ACTN</name>
<keyword evidence="4" id="KW-1185">Reference proteome</keyword>
<dbReference type="RefSeq" id="WP_150931499.1">
    <property type="nucleotide sequence ID" value="NZ_VYTZ01000002.1"/>
</dbReference>
<dbReference type="SUPFAM" id="SSF48452">
    <property type="entry name" value="TPR-like"/>
    <property type="match status" value="1"/>
</dbReference>
<dbReference type="Pfam" id="PF13181">
    <property type="entry name" value="TPR_8"/>
    <property type="match status" value="1"/>
</dbReference>
<accession>A0A5J5K6N9</accession>
<dbReference type="PROSITE" id="PS50005">
    <property type="entry name" value="TPR"/>
    <property type="match status" value="1"/>
</dbReference>
<dbReference type="PANTHER" id="PTHR47691:SF3">
    <property type="entry name" value="HTH-TYPE TRANSCRIPTIONAL REGULATOR RV0890C-RELATED"/>
    <property type="match status" value="1"/>
</dbReference>
<evidence type="ECO:0000256" key="1">
    <source>
        <dbReference type="PROSITE-ProRule" id="PRU00339"/>
    </source>
</evidence>
<evidence type="ECO:0000313" key="4">
    <source>
        <dbReference type="Proteomes" id="UP000327011"/>
    </source>
</evidence>
<dbReference type="PANTHER" id="PTHR47691">
    <property type="entry name" value="REGULATOR-RELATED"/>
    <property type="match status" value="1"/>
</dbReference>
<dbReference type="SMART" id="SM00028">
    <property type="entry name" value="TPR"/>
    <property type="match status" value="5"/>
</dbReference>
<dbReference type="InterPro" id="IPR019734">
    <property type="entry name" value="TPR_rpt"/>
</dbReference>
<reference evidence="3 4" key="1">
    <citation type="submission" date="2019-09" db="EMBL/GenBank/DDBJ databases">
        <title>Screening of Novel Bioactive Compounds from Soil-Associated.</title>
        <authorList>
            <person name="Gong X."/>
        </authorList>
    </citation>
    <scope>NUCLEOTIDE SEQUENCE [LARGE SCALE GENOMIC DNA]</scope>
    <source>
        <strain evidence="3 4">Gxj-6</strain>
    </source>
</reference>
<dbReference type="GO" id="GO:0043531">
    <property type="term" value="F:ADP binding"/>
    <property type="evidence" value="ECO:0007669"/>
    <property type="project" value="InterPro"/>
</dbReference>